<feature type="region of interest" description="Disordered" evidence="1">
    <location>
        <begin position="24"/>
        <end position="48"/>
    </location>
</feature>
<dbReference type="Proteomes" id="UP000762676">
    <property type="component" value="Unassembled WGS sequence"/>
</dbReference>
<organism evidence="2 3">
    <name type="scientific">Elysia marginata</name>
    <dbReference type="NCBI Taxonomy" id="1093978"/>
    <lineage>
        <taxon>Eukaryota</taxon>
        <taxon>Metazoa</taxon>
        <taxon>Spiralia</taxon>
        <taxon>Lophotrochozoa</taxon>
        <taxon>Mollusca</taxon>
        <taxon>Gastropoda</taxon>
        <taxon>Heterobranchia</taxon>
        <taxon>Euthyneura</taxon>
        <taxon>Panpulmonata</taxon>
        <taxon>Sacoglossa</taxon>
        <taxon>Placobranchoidea</taxon>
        <taxon>Plakobranchidae</taxon>
        <taxon>Elysia</taxon>
    </lineage>
</organism>
<comment type="caution">
    <text evidence="2">The sequence shown here is derived from an EMBL/GenBank/DDBJ whole genome shotgun (WGS) entry which is preliminary data.</text>
</comment>
<proteinExistence type="predicted"/>
<dbReference type="EMBL" id="BMAT01011756">
    <property type="protein sequence ID" value="GFR78578.1"/>
    <property type="molecule type" value="Genomic_DNA"/>
</dbReference>
<name>A0AAV4FYR4_9GAST</name>
<evidence type="ECO:0000256" key="1">
    <source>
        <dbReference type="SAM" id="MobiDB-lite"/>
    </source>
</evidence>
<protein>
    <submittedName>
        <fullName evidence="2">Uncharacterized protein</fullName>
    </submittedName>
</protein>
<keyword evidence="3" id="KW-1185">Reference proteome</keyword>
<dbReference type="AlphaFoldDB" id="A0AAV4FYR4"/>
<evidence type="ECO:0000313" key="2">
    <source>
        <dbReference type="EMBL" id="GFR78578.1"/>
    </source>
</evidence>
<gene>
    <name evidence="2" type="ORF">ElyMa_005853400</name>
</gene>
<reference evidence="2 3" key="1">
    <citation type="journal article" date="2021" name="Elife">
        <title>Chloroplast acquisition without the gene transfer in kleptoplastic sea slugs, Plakobranchus ocellatus.</title>
        <authorList>
            <person name="Maeda T."/>
            <person name="Takahashi S."/>
            <person name="Yoshida T."/>
            <person name="Shimamura S."/>
            <person name="Takaki Y."/>
            <person name="Nagai Y."/>
            <person name="Toyoda A."/>
            <person name="Suzuki Y."/>
            <person name="Arimoto A."/>
            <person name="Ishii H."/>
            <person name="Satoh N."/>
            <person name="Nishiyama T."/>
            <person name="Hasebe M."/>
            <person name="Maruyama T."/>
            <person name="Minagawa J."/>
            <person name="Obokata J."/>
            <person name="Shigenobu S."/>
        </authorList>
    </citation>
    <scope>NUCLEOTIDE SEQUENCE [LARGE SCALE GENOMIC DNA]</scope>
</reference>
<sequence length="109" mass="12235">MNEGTCAALSKTKTCSNTHTCSTRCSQGRRQGGRQVRETCRQSDPQAPGRPVIILTHISPALTKYWSRSPLENRQQAQAFSNYQSRLLEFKETSSPVPETLRDTLHVQS</sequence>
<accession>A0AAV4FYR4</accession>
<evidence type="ECO:0000313" key="3">
    <source>
        <dbReference type="Proteomes" id="UP000762676"/>
    </source>
</evidence>